<keyword evidence="3" id="KW-1003">Cell membrane</keyword>
<reference evidence="10" key="1">
    <citation type="submission" date="2025-08" db="UniProtKB">
        <authorList>
            <consortium name="Ensembl"/>
        </authorList>
    </citation>
    <scope>IDENTIFICATION</scope>
</reference>
<evidence type="ECO:0000256" key="5">
    <source>
        <dbReference type="ARBA" id="ARBA00022703"/>
    </source>
</evidence>
<dbReference type="Ensembl" id="ENSSMRT00000005013.1">
    <property type="protein sequence ID" value="ENSSMRP00000004233.1"/>
    <property type="gene ID" value="ENSSMRG00000003533.1"/>
</dbReference>
<feature type="transmembrane region" description="Helical" evidence="9">
    <location>
        <begin position="376"/>
        <end position="397"/>
    </location>
</feature>
<dbReference type="GO" id="GO:1902742">
    <property type="term" value="P:apoptotic process involved in development"/>
    <property type="evidence" value="ECO:0007669"/>
    <property type="project" value="TreeGrafter"/>
</dbReference>
<dbReference type="InterPro" id="IPR050895">
    <property type="entry name" value="XK-related_scramblase"/>
</dbReference>
<dbReference type="Proteomes" id="UP000694421">
    <property type="component" value="Unplaced"/>
</dbReference>
<dbReference type="PANTHER" id="PTHR16024">
    <property type="entry name" value="XK-RELATED PROTEIN"/>
    <property type="match status" value="1"/>
</dbReference>
<dbReference type="GeneTree" id="ENSGT01140000282565"/>
<dbReference type="GO" id="GO:0097350">
    <property type="term" value="P:neutrophil clearance"/>
    <property type="evidence" value="ECO:0007669"/>
    <property type="project" value="Ensembl"/>
</dbReference>
<comment type="subcellular location">
    <subcellularLocation>
        <location evidence="1">Cell membrane</location>
        <topology evidence="1">Multi-pass membrane protein</topology>
    </subcellularLocation>
    <subcellularLocation>
        <location evidence="9">Membrane</location>
        <topology evidence="9">Multi-pass membrane protein</topology>
    </subcellularLocation>
</comment>
<feature type="transmembrane region" description="Helical" evidence="9">
    <location>
        <begin position="225"/>
        <end position="245"/>
    </location>
</feature>
<evidence type="ECO:0000256" key="6">
    <source>
        <dbReference type="ARBA" id="ARBA00022989"/>
    </source>
</evidence>
<dbReference type="GO" id="GO:0051649">
    <property type="term" value="P:establishment of localization in cell"/>
    <property type="evidence" value="ECO:0007669"/>
    <property type="project" value="Ensembl"/>
</dbReference>
<dbReference type="AlphaFoldDB" id="A0A8D0B8W3"/>
<keyword evidence="11" id="KW-1185">Reference proteome</keyword>
<dbReference type="InterPro" id="IPR018629">
    <property type="entry name" value="XK-rel"/>
</dbReference>
<keyword evidence="7 9" id="KW-0472">Membrane</keyword>
<protein>
    <recommendedName>
        <fullName evidence="9">XK-related protein</fullName>
    </recommendedName>
</protein>
<comment type="similarity">
    <text evidence="2 9">Belongs to the XK family.</text>
</comment>
<keyword evidence="5" id="KW-0053">Apoptosis</keyword>
<comment type="catalytic activity">
    <reaction evidence="8">
        <text>a 1,2-diacyl-sn-glycero-3-phospho-L-serine(in) = a 1,2-diacyl-sn-glycero-3-phospho-L-serine(out)</text>
        <dbReference type="Rhea" id="RHEA:38663"/>
        <dbReference type="ChEBI" id="CHEBI:57262"/>
    </reaction>
</comment>
<sequence>MQSEKTPLAASFKSFGVVSVSSARSQPASKPQILPLKVNVQGFPYKLCVFLRVMARVDCDLTCCSPPWPPPYRYQDLAFALAGTVAFLVDFCVDVWTAARYLKAGDYYWGGLVLLFLFLSSVTTQFFSWAWYQSDLEDVKQELPKRQTLLTLHILQLGYLYRCFHVLKVGFRVCQMEAATDVQRGYAIFLSHDVSLLRLFETFMEGAPQLTLVLYIILHTGKAEVFQLLGICTSLVCIAWALLDYHQSLRSFLQDKHSLDRLPSFFYFLWNFLLVCPRILCLAVFALLFPSYIFIHFFCIWFAMFLWVSLQGTDFMEHDISEWFYRAMVGIILYFCWFNVAEGKTCHRSVIYHTFLFLDNVILATSWLWNNVPFSFDFYVVLALVAALPCYMLGIIVRSIYYKCFHPTLQALPPAFYDEIDGGEAKSQVSFRKLVVGHVNHQIDRTSPANHRTYRLSQNFFSGTSSNRQYQGNGTSRDSRTDNCLLELLGDSHLHSEENSSDI</sequence>
<dbReference type="OMA" id="PKLWRPP"/>
<reference evidence="10" key="2">
    <citation type="submission" date="2025-09" db="UniProtKB">
        <authorList>
            <consortium name="Ensembl"/>
        </authorList>
    </citation>
    <scope>IDENTIFICATION</scope>
</reference>
<feature type="transmembrane region" description="Helical" evidence="9">
    <location>
        <begin position="265"/>
        <end position="285"/>
    </location>
</feature>
<feature type="transmembrane region" description="Helical" evidence="9">
    <location>
        <begin position="77"/>
        <end position="96"/>
    </location>
</feature>
<dbReference type="GO" id="GO:0002513">
    <property type="term" value="P:tolerance induction to self antigen"/>
    <property type="evidence" value="ECO:0007669"/>
    <property type="project" value="Ensembl"/>
</dbReference>
<evidence type="ECO:0000256" key="1">
    <source>
        <dbReference type="ARBA" id="ARBA00004651"/>
    </source>
</evidence>
<feature type="transmembrane region" description="Helical" evidence="9">
    <location>
        <begin position="323"/>
        <end position="341"/>
    </location>
</feature>
<dbReference type="GO" id="GO:0017128">
    <property type="term" value="F:phospholipid scramblase activity"/>
    <property type="evidence" value="ECO:0007669"/>
    <property type="project" value="Ensembl"/>
</dbReference>
<evidence type="ECO:0000256" key="4">
    <source>
        <dbReference type="ARBA" id="ARBA00022692"/>
    </source>
</evidence>
<feature type="transmembrane region" description="Helical" evidence="9">
    <location>
        <begin position="108"/>
        <end position="132"/>
    </location>
</feature>
<name>A0A8D0B8W3_SALMN</name>
<dbReference type="PANTHER" id="PTHR16024:SF8">
    <property type="entry name" value="XK-RELATED PROTEIN 8"/>
    <property type="match status" value="1"/>
</dbReference>
<dbReference type="GO" id="GO:0070782">
    <property type="term" value="P:phosphatidylserine exposure on apoptotic cell surface"/>
    <property type="evidence" value="ECO:0007669"/>
    <property type="project" value="Ensembl"/>
</dbReference>
<evidence type="ECO:0000256" key="3">
    <source>
        <dbReference type="ARBA" id="ARBA00022475"/>
    </source>
</evidence>
<evidence type="ECO:0000256" key="8">
    <source>
        <dbReference type="ARBA" id="ARBA00024479"/>
    </source>
</evidence>
<evidence type="ECO:0000313" key="10">
    <source>
        <dbReference type="Ensembl" id="ENSSMRP00000004233.1"/>
    </source>
</evidence>
<dbReference type="GO" id="GO:0005886">
    <property type="term" value="C:plasma membrane"/>
    <property type="evidence" value="ECO:0007669"/>
    <property type="project" value="UniProtKB-SubCell"/>
</dbReference>
<proteinExistence type="inferred from homology"/>
<evidence type="ECO:0000256" key="9">
    <source>
        <dbReference type="RuleBase" id="RU910716"/>
    </source>
</evidence>
<keyword evidence="4 9" id="KW-0812">Transmembrane</keyword>
<feature type="transmembrane region" description="Helical" evidence="9">
    <location>
        <begin position="292"/>
        <end position="311"/>
    </location>
</feature>
<accession>A0A8D0B8W3</accession>
<evidence type="ECO:0000256" key="7">
    <source>
        <dbReference type="ARBA" id="ARBA00023136"/>
    </source>
</evidence>
<feature type="transmembrane region" description="Helical" evidence="9">
    <location>
        <begin position="350"/>
        <end position="370"/>
    </location>
</feature>
<evidence type="ECO:0000313" key="11">
    <source>
        <dbReference type="Proteomes" id="UP000694421"/>
    </source>
</evidence>
<dbReference type="GO" id="GO:0043652">
    <property type="term" value="P:engulfment of apoptotic cell"/>
    <property type="evidence" value="ECO:0007669"/>
    <property type="project" value="Ensembl"/>
</dbReference>
<keyword evidence="6 9" id="KW-1133">Transmembrane helix</keyword>
<organism evidence="10 11">
    <name type="scientific">Salvator merianae</name>
    <name type="common">Argentine black and white tegu</name>
    <name type="synonym">Tupinambis merianae</name>
    <dbReference type="NCBI Taxonomy" id="96440"/>
    <lineage>
        <taxon>Eukaryota</taxon>
        <taxon>Metazoa</taxon>
        <taxon>Chordata</taxon>
        <taxon>Craniata</taxon>
        <taxon>Vertebrata</taxon>
        <taxon>Euteleostomi</taxon>
        <taxon>Lepidosauria</taxon>
        <taxon>Squamata</taxon>
        <taxon>Bifurcata</taxon>
        <taxon>Unidentata</taxon>
        <taxon>Episquamata</taxon>
        <taxon>Laterata</taxon>
        <taxon>Teiioidea</taxon>
        <taxon>Teiidae</taxon>
        <taxon>Salvator</taxon>
    </lineage>
</organism>
<dbReference type="GO" id="GO:0045663">
    <property type="term" value="P:positive regulation of myoblast differentiation"/>
    <property type="evidence" value="ECO:0007669"/>
    <property type="project" value="Ensembl"/>
</dbReference>
<dbReference type="Pfam" id="PF09815">
    <property type="entry name" value="XK-related"/>
    <property type="match status" value="1"/>
</dbReference>
<evidence type="ECO:0000256" key="2">
    <source>
        <dbReference type="ARBA" id="ARBA00008789"/>
    </source>
</evidence>